<accession>A0A7W8DH22</accession>
<name>A0A7W8DH22_9BACT</name>
<gene>
    <name evidence="1" type="ORF">HNR37_001276</name>
</gene>
<evidence type="ECO:0000313" key="1">
    <source>
        <dbReference type="EMBL" id="MBB5021959.1"/>
    </source>
</evidence>
<evidence type="ECO:0000313" key="2">
    <source>
        <dbReference type="Proteomes" id="UP000528322"/>
    </source>
</evidence>
<sequence length="374" mass="43127">MNIAVVCEADPAKCPRPSRLISHLKKTHNVTAIGRSATSIDGVKVLSYSPPKKRTLIQECVLYWNVLWRRYEKLVYIPTRQIITEHLMSDDFDIIFCHDIKLLPIVIKFKKRAKVVFDAREFYPGQMEDNLRWCILTKPFFEYLCKAYIPQVDYSYTVSCGIANLYRSYLDSNFDVLESTSHYFDLVPSVCSNKKIKLIHHGAAHRNREIHKMIEMMDFLDERFDLELMLVLGQADYMLELVKMCNARGNVSIVEPVANNEIVPVLNRYDVGVYLLSPTGRNTQYALPNKFFEFMQSRLAIAIGPSPDMKGIVEKYLMGVVSDDFSPRSLANMINKLTDEKIMKFKQNSDKAAKVFNCKRHNNKIDAIIEAVTK</sequence>
<proteinExistence type="predicted"/>
<evidence type="ECO:0008006" key="3">
    <source>
        <dbReference type="Google" id="ProtNLM"/>
    </source>
</evidence>
<dbReference type="SUPFAM" id="SSF53756">
    <property type="entry name" value="UDP-Glycosyltransferase/glycogen phosphorylase"/>
    <property type="match status" value="1"/>
</dbReference>
<protein>
    <recommendedName>
        <fullName evidence="3">Glycosyltransferase</fullName>
    </recommendedName>
</protein>
<dbReference type="RefSeq" id="WP_183731593.1">
    <property type="nucleotide sequence ID" value="NZ_JACHID010000007.1"/>
</dbReference>
<organism evidence="1 2">
    <name type="scientific">Desulfurispira natronophila</name>
    <dbReference type="NCBI Taxonomy" id="682562"/>
    <lineage>
        <taxon>Bacteria</taxon>
        <taxon>Pseudomonadati</taxon>
        <taxon>Chrysiogenota</taxon>
        <taxon>Chrysiogenia</taxon>
        <taxon>Chrysiogenales</taxon>
        <taxon>Chrysiogenaceae</taxon>
        <taxon>Desulfurispira</taxon>
    </lineage>
</organism>
<dbReference type="Gene3D" id="3.40.50.2000">
    <property type="entry name" value="Glycogen Phosphorylase B"/>
    <property type="match status" value="1"/>
</dbReference>
<dbReference type="EMBL" id="JACHID010000007">
    <property type="protein sequence ID" value="MBB5021959.1"/>
    <property type="molecule type" value="Genomic_DNA"/>
</dbReference>
<comment type="caution">
    <text evidence="1">The sequence shown here is derived from an EMBL/GenBank/DDBJ whole genome shotgun (WGS) entry which is preliminary data.</text>
</comment>
<dbReference type="AlphaFoldDB" id="A0A7W8DH22"/>
<keyword evidence="2" id="KW-1185">Reference proteome</keyword>
<dbReference type="Proteomes" id="UP000528322">
    <property type="component" value="Unassembled WGS sequence"/>
</dbReference>
<reference evidence="1 2" key="1">
    <citation type="submission" date="2020-08" db="EMBL/GenBank/DDBJ databases">
        <title>Genomic Encyclopedia of Type Strains, Phase IV (KMG-IV): sequencing the most valuable type-strain genomes for metagenomic binning, comparative biology and taxonomic classification.</title>
        <authorList>
            <person name="Goeker M."/>
        </authorList>
    </citation>
    <scope>NUCLEOTIDE SEQUENCE [LARGE SCALE GENOMIC DNA]</scope>
    <source>
        <strain evidence="1 2">DSM 22071</strain>
    </source>
</reference>